<accession>A0A9N9KCW0</accession>
<sequence>AKTEKPSAFLSLEKVANEVQTLQKELAEQSAYGEGKRAWEVINSFLKSHPETAKNLLFLAHVKDEAEKNREGFFISTECELDNAISLYQVETNVLIDELHRLDEKLGKVIREGTAENKLRLEKIPKMRKLEKKEQISRDQILSDQIDAGTKTMQEIEDFGYGWQDKFCKKGKEQVDSQKAFFLGKVDKEFALQEAVSYGANALMIYLGAPQNSWRNPLSKLKIPEFRAALRANNIDINNVVVHAPYLLNLANTINKEVFDFSVAFLKKEMARMAEIGLKTLVLHPGNALNARPEEALSSLVQGINLVLDESSGIRIALETMSRRKGEIGGTFVQLQTIIAQVNQPEKIGVC</sequence>
<dbReference type="GO" id="GO:0006284">
    <property type="term" value="P:base-excision repair"/>
    <property type="evidence" value="ECO:0007669"/>
    <property type="project" value="TreeGrafter"/>
</dbReference>
<evidence type="ECO:0000256" key="6">
    <source>
        <dbReference type="ARBA" id="ARBA00022833"/>
    </source>
</evidence>
<dbReference type="Proteomes" id="UP000789759">
    <property type="component" value="Unassembled WGS sequence"/>
</dbReference>
<dbReference type="Gene3D" id="3.20.20.150">
    <property type="entry name" value="Divalent-metal-dependent TIM barrel enzymes"/>
    <property type="match status" value="1"/>
</dbReference>
<dbReference type="PROSITE" id="PS51432">
    <property type="entry name" value="AP_NUCLEASE_F2_4"/>
    <property type="match status" value="1"/>
</dbReference>
<protein>
    <submittedName>
        <fullName evidence="9">8673_t:CDS:1</fullName>
    </submittedName>
</protein>
<feature type="non-terminal residue" evidence="9">
    <location>
        <position position="351"/>
    </location>
</feature>
<dbReference type="NCBIfam" id="TIGR00587">
    <property type="entry name" value="nfo"/>
    <property type="match status" value="1"/>
</dbReference>
<evidence type="ECO:0000313" key="9">
    <source>
        <dbReference type="EMBL" id="CAG8823641.1"/>
    </source>
</evidence>
<dbReference type="GO" id="GO:0008081">
    <property type="term" value="F:phosphoric diester hydrolase activity"/>
    <property type="evidence" value="ECO:0007669"/>
    <property type="project" value="TreeGrafter"/>
</dbReference>
<keyword evidence="4" id="KW-0227">DNA damage</keyword>
<dbReference type="OrthoDB" id="2374321at2759"/>
<dbReference type="PROSITE" id="PS00729">
    <property type="entry name" value="AP_NUCLEASE_F2_1"/>
    <property type="match status" value="1"/>
</dbReference>
<keyword evidence="10" id="KW-1185">Reference proteome</keyword>
<dbReference type="GO" id="GO:0003677">
    <property type="term" value="F:DNA binding"/>
    <property type="evidence" value="ECO:0007669"/>
    <property type="project" value="InterPro"/>
</dbReference>
<dbReference type="SMART" id="SM00518">
    <property type="entry name" value="AP2Ec"/>
    <property type="match status" value="1"/>
</dbReference>
<comment type="caution">
    <text evidence="9">The sequence shown here is derived from an EMBL/GenBank/DDBJ whole genome shotgun (WGS) entry which is preliminary data.</text>
</comment>
<evidence type="ECO:0000256" key="3">
    <source>
        <dbReference type="ARBA" id="ARBA00022723"/>
    </source>
</evidence>
<evidence type="ECO:0000256" key="1">
    <source>
        <dbReference type="ARBA" id="ARBA00001947"/>
    </source>
</evidence>
<evidence type="ECO:0000313" key="10">
    <source>
        <dbReference type="Proteomes" id="UP000789759"/>
    </source>
</evidence>
<dbReference type="InterPro" id="IPR036237">
    <property type="entry name" value="Xyl_isomerase-like_sf"/>
</dbReference>
<dbReference type="Pfam" id="PF01261">
    <property type="entry name" value="AP_endonuc_2"/>
    <property type="match status" value="1"/>
</dbReference>
<keyword evidence="5" id="KW-0378">Hydrolase</keyword>
<evidence type="ECO:0000256" key="7">
    <source>
        <dbReference type="ARBA" id="ARBA00023204"/>
    </source>
</evidence>
<dbReference type="InterPro" id="IPR013022">
    <property type="entry name" value="Xyl_isomerase-like_TIM-brl"/>
</dbReference>
<name>A0A9N9KCW0_9GLOM</name>
<dbReference type="GO" id="GO:0008270">
    <property type="term" value="F:zinc ion binding"/>
    <property type="evidence" value="ECO:0007669"/>
    <property type="project" value="InterPro"/>
</dbReference>
<dbReference type="InterPro" id="IPR001719">
    <property type="entry name" value="AP_endonuc_2"/>
</dbReference>
<comment type="cofactor">
    <cofactor evidence="1">
        <name>Zn(2+)</name>
        <dbReference type="ChEBI" id="CHEBI:29105"/>
    </cofactor>
</comment>
<keyword evidence="7" id="KW-0234">DNA repair</keyword>
<gene>
    <name evidence="9" type="ORF">CPELLU_LOCUS19925</name>
</gene>
<reference evidence="9" key="1">
    <citation type="submission" date="2021-06" db="EMBL/GenBank/DDBJ databases">
        <authorList>
            <person name="Kallberg Y."/>
            <person name="Tangrot J."/>
            <person name="Rosling A."/>
        </authorList>
    </citation>
    <scope>NUCLEOTIDE SEQUENCE</scope>
    <source>
        <strain evidence="9">FL966</strain>
    </source>
</reference>
<feature type="domain" description="Xylose isomerase-like TIM barrel" evidence="8">
    <location>
        <begin position="192"/>
        <end position="351"/>
    </location>
</feature>
<dbReference type="PANTHER" id="PTHR21445:SF0">
    <property type="entry name" value="APURINIC-APYRIMIDINIC ENDONUCLEASE"/>
    <property type="match status" value="1"/>
</dbReference>
<proteinExistence type="inferred from homology"/>
<organism evidence="9 10">
    <name type="scientific">Cetraspora pellucida</name>
    <dbReference type="NCBI Taxonomy" id="1433469"/>
    <lineage>
        <taxon>Eukaryota</taxon>
        <taxon>Fungi</taxon>
        <taxon>Fungi incertae sedis</taxon>
        <taxon>Mucoromycota</taxon>
        <taxon>Glomeromycotina</taxon>
        <taxon>Glomeromycetes</taxon>
        <taxon>Diversisporales</taxon>
        <taxon>Gigasporaceae</taxon>
        <taxon>Cetraspora</taxon>
    </lineage>
</organism>
<keyword evidence="3" id="KW-0479">Metal-binding</keyword>
<dbReference type="AlphaFoldDB" id="A0A9N9KCW0"/>
<dbReference type="GO" id="GO:0003906">
    <property type="term" value="F:DNA-(apurinic or apyrimidinic site) endonuclease activity"/>
    <property type="evidence" value="ECO:0007669"/>
    <property type="project" value="TreeGrafter"/>
</dbReference>
<evidence type="ECO:0000259" key="8">
    <source>
        <dbReference type="Pfam" id="PF01261"/>
    </source>
</evidence>
<dbReference type="PANTHER" id="PTHR21445">
    <property type="entry name" value="ENDONUCLEASE IV ENDODEOXYRIBONUCLEASE IV"/>
    <property type="match status" value="1"/>
</dbReference>
<dbReference type="EMBL" id="CAJVQA010053238">
    <property type="protein sequence ID" value="CAG8823641.1"/>
    <property type="molecule type" value="Genomic_DNA"/>
</dbReference>
<dbReference type="SUPFAM" id="SSF51658">
    <property type="entry name" value="Xylose isomerase-like"/>
    <property type="match status" value="1"/>
</dbReference>
<comment type="similarity">
    <text evidence="2">Belongs to the AP endonuclease 2 family.</text>
</comment>
<evidence type="ECO:0000256" key="5">
    <source>
        <dbReference type="ARBA" id="ARBA00022801"/>
    </source>
</evidence>
<evidence type="ECO:0000256" key="2">
    <source>
        <dbReference type="ARBA" id="ARBA00005340"/>
    </source>
</evidence>
<keyword evidence="6" id="KW-0862">Zinc</keyword>
<evidence type="ECO:0000256" key="4">
    <source>
        <dbReference type="ARBA" id="ARBA00022763"/>
    </source>
</evidence>
<dbReference type="InterPro" id="IPR018246">
    <property type="entry name" value="AP_endonuc_F2_Zn_BS"/>
</dbReference>